<reference evidence="2" key="1">
    <citation type="journal article" date="2014" name="Front. Microbiol.">
        <title>High frequency of phylogenetically diverse reductive dehalogenase-homologous genes in deep subseafloor sedimentary metagenomes.</title>
        <authorList>
            <person name="Kawai M."/>
            <person name="Futagami T."/>
            <person name="Toyoda A."/>
            <person name="Takaki Y."/>
            <person name="Nishi S."/>
            <person name="Hori S."/>
            <person name="Arai W."/>
            <person name="Tsubouchi T."/>
            <person name="Morono Y."/>
            <person name="Uchiyama I."/>
            <person name="Ito T."/>
            <person name="Fujiyama A."/>
            <person name="Inagaki F."/>
            <person name="Takami H."/>
        </authorList>
    </citation>
    <scope>NUCLEOTIDE SEQUENCE</scope>
    <source>
        <strain evidence="2">Expedition CK06-06</strain>
    </source>
</reference>
<comment type="caution">
    <text evidence="2">The sequence shown here is derived from an EMBL/GenBank/DDBJ whole genome shotgun (WGS) entry which is preliminary data.</text>
</comment>
<organism evidence="2">
    <name type="scientific">marine sediment metagenome</name>
    <dbReference type="NCBI Taxonomy" id="412755"/>
    <lineage>
        <taxon>unclassified sequences</taxon>
        <taxon>metagenomes</taxon>
        <taxon>ecological metagenomes</taxon>
    </lineage>
</organism>
<protein>
    <recommendedName>
        <fullName evidence="1">Glucodextranase-like C-terminal domain-containing protein</fullName>
    </recommendedName>
</protein>
<name>X1QIF3_9ZZZZ</name>
<feature type="non-terminal residue" evidence="2">
    <location>
        <position position="1"/>
    </location>
</feature>
<accession>X1QIF3</accession>
<sequence>QFSVPKSLLGDFQKDWKFGLACGCHKGSLKDYFGVGTYRKIKKLKNFEIGEKATDSELSPNVYDILVPKGEDQKEILRGYDEKKGKYVVLPLIGQ</sequence>
<dbReference type="AlphaFoldDB" id="X1QIF3"/>
<feature type="domain" description="Glucodextranase-like C-terminal" evidence="1">
    <location>
        <begin position="2"/>
        <end position="90"/>
    </location>
</feature>
<evidence type="ECO:0000259" key="1">
    <source>
        <dbReference type="Pfam" id="PF09985"/>
    </source>
</evidence>
<proteinExistence type="predicted"/>
<dbReference type="SUPFAM" id="SSF49344">
    <property type="entry name" value="CBD9-like"/>
    <property type="match status" value="1"/>
</dbReference>
<dbReference type="InterPro" id="IPR019248">
    <property type="entry name" value="Glucodextran_C"/>
</dbReference>
<gene>
    <name evidence="2" type="ORF">S06H3_61226</name>
</gene>
<evidence type="ECO:0000313" key="2">
    <source>
        <dbReference type="EMBL" id="GAI50805.1"/>
    </source>
</evidence>
<dbReference type="EMBL" id="BARV01040099">
    <property type="protein sequence ID" value="GAI50805.1"/>
    <property type="molecule type" value="Genomic_DNA"/>
</dbReference>
<dbReference type="Gene3D" id="2.60.40.1190">
    <property type="match status" value="1"/>
</dbReference>
<dbReference type="Pfam" id="PF09985">
    <property type="entry name" value="Glucodextran_C"/>
    <property type="match status" value="1"/>
</dbReference>